<keyword evidence="3" id="KW-1185">Reference proteome</keyword>
<protein>
    <submittedName>
        <fullName evidence="2">Uncharacterized protein</fullName>
    </submittedName>
</protein>
<organism evidence="2 3">
    <name type="scientific">Podarcis lilfordi</name>
    <name type="common">Lilford's wall lizard</name>
    <dbReference type="NCBI Taxonomy" id="74358"/>
    <lineage>
        <taxon>Eukaryota</taxon>
        <taxon>Metazoa</taxon>
        <taxon>Chordata</taxon>
        <taxon>Craniata</taxon>
        <taxon>Vertebrata</taxon>
        <taxon>Euteleostomi</taxon>
        <taxon>Lepidosauria</taxon>
        <taxon>Squamata</taxon>
        <taxon>Bifurcata</taxon>
        <taxon>Unidentata</taxon>
        <taxon>Episquamata</taxon>
        <taxon>Laterata</taxon>
        <taxon>Lacertibaenia</taxon>
        <taxon>Lacertidae</taxon>
        <taxon>Podarcis</taxon>
    </lineage>
</organism>
<dbReference type="Proteomes" id="UP001178461">
    <property type="component" value="Chromosome 11"/>
</dbReference>
<accession>A0AA35PID9</accession>
<feature type="compositionally biased region" description="Basic and acidic residues" evidence="1">
    <location>
        <begin position="10"/>
        <end position="24"/>
    </location>
</feature>
<proteinExistence type="predicted"/>
<reference evidence="2" key="1">
    <citation type="submission" date="2022-12" db="EMBL/GenBank/DDBJ databases">
        <authorList>
            <person name="Alioto T."/>
            <person name="Alioto T."/>
            <person name="Gomez Garrido J."/>
        </authorList>
    </citation>
    <scope>NUCLEOTIDE SEQUENCE</scope>
</reference>
<sequence>MDQDFPKQASVRERERERESERTRSYSSIRRSWQLGVASDHPSSSAQPANGGAPRSGRGAFEGSVGETRWRRLALRRLLRWIHAVDHLSAVVSEKLLPGFNGKQLHIVQHRVGSSKEQIKLAKVNI</sequence>
<name>A0AA35PID9_9SAUR</name>
<gene>
    <name evidence="2" type="ORF">PODLI_1B005906</name>
</gene>
<evidence type="ECO:0000256" key="1">
    <source>
        <dbReference type="SAM" id="MobiDB-lite"/>
    </source>
</evidence>
<evidence type="ECO:0000313" key="3">
    <source>
        <dbReference type="Proteomes" id="UP001178461"/>
    </source>
</evidence>
<dbReference type="EMBL" id="OX395136">
    <property type="protein sequence ID" value="CAI5787105.1"/>
    <property type="molecule type" value="Genomic_DNA"/>
</dbReference>
<feature type="region of interest" description="Disordered" evidence="1">
    <location>
        <begin position="1"/>
        <end position="65"/>
    </location>
</feature>
<evidence type="ECO:0000313" key="2">
    <source>
        <dbReference type="EMBL" id="CAI5787105.1"/>
    </source>
</evidence>
<dbReference type="AlphaFoldDB" id="A0AA35PID9"/>